<sequence>MEHDILKAIAELQKNMESRFEKVDHRFDGIDERLQKHDEQFIGIRTQLKEHDEQFTGIRTQLKEHDEQFTGILTELKDKFTGVHTQLDRMENERQAEIMSMLKHISQKQDVNNQNNDYLLHKNQEHDKEIYRLKKHFQS</sequence>
<dbReference type="EMBL" id="JXRR01000001">
    <property type="protein sequence ID" value="KIL53113.1"/>
    <property type="molecule type" value="Genomic_DNA"/>
</dbReference>
<gene>
    <name evidence="1" type="ORF">KR50_04420</name>
</gene>
<reference evidence="1 2" key="1">
    <citation type="submission" date="2015-01" db="EMBL/GenBank/DDBJ databases">
        <title>Jeotgalibacillus campisalis genome sequencing.</title>
        <authorList>
            <person name="Goh K.M."/>
            <person name="Chan K.-G."/>
            <person name="Yaakop A.S."/>
            <person name="Ee R."/>
            <person name="Gan H.M."/>
            <person name="Chan C.S."/>
        </authorList>
    </citation>
    <scope>NUCLEOTIDE SEQUENCE [LARGE SCALE GENOMIC DNA]</scope>
    <source>
        <strain evidence="1 2">SF-57</strain>
    </source>
</reference>
<dbReference type="OrthoDB" id="2963161at2"/>
<dbReference type="PATRIC" id="fig|220754.4.peg.452"/>
<proteinExistence type="predicted"/>
<organism evidence="1 2">
    <name type="scientific">Jeotgalibacillus campisalis</name>
    <dbReference type="NCBI Taxonomy" id="220754"/>
    <lineage>
        <taxon>Bacteria</taxon>
        <taxon>Bacillati</taxon>
        <taxon>Bacillota</taxon>
        <taxon>Bacilli</taxon>
        <taxon>Bacillales</taxon>
        <taxon>Caryophanaceae</taxon>
        <taxon>Jeotgalibacillus</taxon>
    </lineage>
</organism>
<evidence type="ECO:0000313" key="1">
    <source>
        <dbReference type="EMBL" id="KIL53113.1"/>
    </source>
</evidence>
<dbReference type="Proteomes" id="UP000031972">
    <property type="component" value="Unassembled WGS sequence"/>
</dbReference>
<accession>A0A0C2WAP7</accession>
<keyword evidence="2" id="KW-1185">Reference proteome</keyword>
<name>A0A0C2WAP7_9BACL</name>
<evidence type="ECO:0000313" key="2">
    <source>
        <dbReference type="Proteomes" id="UP000031972"/>
    </source>
</evidence>
<dbReference type="AlphaFoldDB" id="A0A0C2WAP7"/>
<comment type="caution">
    <text evidence="1">The sequence shown here is derived from an EMBL/GenBank/DDBJ whole genome shotgun (WGS) entry which is preliminary data.</text>
</comment>
<dbReference type="RefSeq" id="WP_041054185.1">
    <property type="nucleotide sequence ID" value="NZ_JXRR01000001.1"/>
</dbReference>
<evidence type="ECO:0008006" key="3">
    <source>
        <dbReference type="Google" id="ProtNLM"/>
    </source>
</evidence>
<protein>
    <recommendedName>
        <fullName evidence="3">t-SNARE coiled-coil homology domain-containing protein</fullName>
    </recommendedName>
</protein>
<dbReference type="Gene3D" id="1.20.5.2280">
    <property type="match status" value="1"/>
</dbReference>